<evidence type="ECO:0000313" key="4">
    <source>
        <dbReference type="Proteomes" id="UP001156703"/>
    </source>
</evidence>
<feature type="region of interest" description="Disordered" evidence="1">
    <location>
        <begin position="138"/>
        <end position="178"/>
    </location>
</feature>
<proteinExistence type="predicted"/>
<name>A0ABQ5Z997_9SPHN</name>
<feature type="compositionally biased region" description="Basic and acidic residues" evidence="1">
    <location>
        <begin position="142"/>
        <end position="178"/>
    </location>
</feature>
<organism evidence="3 4">
    <name type="scientific">Sphingomonas astaxanthinifaciens DSM 22298</name>
    <dbReference type="NCBI Taxonomy" id="1123267"/>
    <lineage>
        <taxon>Bacteria</taxon>
        <taxon>Pseudomonadati</taxon>
        <taxon>Pseudomonadota</taxon>
        <taxon>Alphaproteobacteria</taxon>
        <taxon>Sphingomonadales</taxon>
        <taxon>Sphingomonadaceae</taxon>
        <taxon>Sphingomonas</taxon>
    </lineage>
</organism>
<dbReference type="Proteomes" id="UP001156703">
    <property type="component" value="Unassembled WGS sequence"/>
</dbReference>
<evidence type="ECO:0000256" key="2">
    <source>
        <dbReference type="SAM" id="SignalP"/>
    </source>
</evidence>
<protein>
    <submittedName>
        <fullName evidence="3">Uncharacterized protein</fullName>
    </submittedName>
</protein>
<sequence length="178" mass="20783">MKKFLIAAAGLSAIAAAAPAAAQYYPAPPPPAYGYGYAQPGYNQPYGQAYGYNYRDQQGLVRAYLVRADQLRRQVERRDIRNRIGDREAYRLRNAAIDLQNRTRSFARDGLSNRERYDLDQRFARLEQALRYASNNRGYGQYRDRDRDGVWDRNDPRIDRDRDGRDDRYEDDRGRYPG</sequence>
<evidence type="ECO:0000256" key="1">
    <source>
        <dbReference type="SAM" id="MobiDB-lite"/>
    </source>
</evidence>
<keyword evidence="4" id="KW-1185">Reference proteome</keyword>
<feature type="chain" id="PRO_5046422665" evidence="2">
    <location>
        <begin position="23"/>
        <end position="178"/>
    </location>
</feature>
<reference evidence="4" key="1">
    <citation type="journal article" date="2019" name="Int. J. Syst. Evol. Microbiol.">
        <title>The Global Catalogue of Microorganisms (GCM) 10K type strain sequencing project: providing services to taxonomists for standard genome sequencing and annotation.</title>
        <authorList>
            <consortium name="The Broad Institute Genomics Platform"/>
            <consortium name="The Broad Institute Genome Sequencing Center for Infectious Disease"/>
            <person name="Wu L."/>
            <person name="Ma J."/>
        </authorList>
    </citation>
    <scope>NUCLEOTIDE SEQUENCE [LARGE SCALE GENOMIC DNA]</scope>
    <source>
        <strain evidence="4">NBRC 102146</strain>
    </source>
</reference>
<accession>A0ABQ5Z997</accession>
<evidence type="ECO:0000313" key="3">
    <source>
        <dbReference type="EMBL" id="GLR47349.1"/>
    </source>
</evidence>
<feature type="signal peptide" evidence="2">
    <location>
        <begin position="1"/>
        <end position="22"/>
    </location>
</feature>
<gene>
    <name evidence="3" type="ORF">GCM10007925_10600</name>
</gene>
<keyword evidence="2" id="KW-0732">Signal</keyword>
<dbReference type="RefSeq" id="WP_051676405.1">
    <property type="nucleotide sequence ID" value="NZ_BSOO01000008.1"/>
</dbReference>
<comment type="caution">
    <text evidence="3">The sequence shown here is derived from an EMBL/GenBank/DDBJ whole genome shotgun (WGS) entry which is preliminary data.</text>
</comment>
<dbReference type="EMBL" id="BSOO01000008">
    <property type="protein sequence ID" value="GLR47349.1"/>
    <property type="molecule type" value="Genomic_DNA"/>
</dbReference>